<comment type="pathway">
    <text evidence="2 14">Glycan biosynthesis; trehalose biosynthesis.</text>
</comment>
<evidence type="ECO:0000256" key="3">
    <source>
        <dbReference type="ARBA" id="ARBA00008061"/>
    </source>
</evidence>
<dbReference type="InterPro" id="IPR014756">
    <property type="entry name" value="Ig_E-set"/>
</dbReference>
<evidence type="ECO:0000256" key="8">
    <source>
        <dbReference type="ARBA" id="ARBA00023277"/>
    </source>
</evidence>
<dbReference type="UniPathway" id="UPA00299"/>
<feature type="binding site" evidence="16">
    <location>
        <begin position="330"/>
        <end position="334"/>
    </location>
    <ligand>
        <name>substrate</name>
    </ligand>
</feature>
<keyword evidence="9 14" id="KW-0326">Glycosidase</keyword>
<reference evidence="19 20" key="1">
    <citation type="submission" date="2019-04" db="EMBL/GenBank/DDBJ databases">
        <title>Lewinella litorea sp. nov., isolated from a marine sand.</title>
        <authorList>
            <person name="Yoon J.-H."/>
        </authorList>
    </citation>
    <scope>NUCLEOTIDE SEQUENCE [LARGE SCALE GENOMIC DNA]</scope>
    <source>
        <strain evidence="19 20">HSMS-39</strain>
    </source>
</reference>
<feature type="binding site" evidence="16">
    <location>
        <begin position="266"/>
        <end position="271"/>
    </location>
    <ligand>
        <name>substrate</name>
    </ligand>
</feature>
<evidence type="ECO:0000256" key="9">
    <source>
        <dbReference type="ARBA" id="ARBA00023295"/>
    </source>
</evidence>
<dbReference type="OrthoDB" id="9761875at2"/>
<dbReference type="InterPro" id="IPR012768">
    <property type="entry name" value="Trehalose_TreZ"/>
</dbReference>
<dbReference type="GO" id="GO:0033942">
    <property type="term" value="F:4-alpha-D-(1-&gt;4)-alpha-D-glucanotrehalose trehalohydrolase activity"/>
    <property type="evidence" value="ECO:0007669"/>
    <property type="project" value="UniProtKB-EC"/>
</dbReference>
<keyword evidence="8" id="KW-0119">Carbohydrate metabolism</keyword>
<evidence type="ECO:0000313" key="19">
    <source>
        <dbReference type="EMBL" id="THH40279.1"/>
    </source>
</evidence>
<evidence type="ECO:0000256" key="14">
    <source>
        <dbReference type="PIRNR" id="PIRNR006337"/>
    </source>
</evidence>
<dbReference type="SUPFAM" id="SSF51445">
    <property type="entry name" value="(Trans)glycosidases"/>
    <property type="match status" value="1"/>
</dbReference>
<comment type="catalytic activity">
    <reaction evidence="12 14">
        <text>hydrolysis of (1-&gt;4)-alpha-D-glucosidic linkage in 4-alpha-D-[(1-&gt;4)-alpha-D-glucanosyl]n trehalose to yield trehalose and (1-&gt;4)-alpha-D-glucan.</text>
        <dbReference type="EC" id="3.2.1.141"/>
    </reaction>
</comment>
<evidence type="ECO:0000256" key="5">
    <source>
        <dbReference type="ARBA" id="ARBA00015938"/>
    </source>
</evidence>
<dbReference type="EC" id="3.2.1.141" evidence="4 13"/>
<keyword evidence="7 14" id="KW-0378">Hydrolase</keyword>
<dbReference type="RefSeq" id="WP_136457385.1">
    <property type="nucleotide sequence ID" value="NZ_SRSF01000002.1"/>
</dbReference>
<evidence type="ECO:0000259" key="18">
    <source>
        <dbReference type="SMART" id="SM00642"/>
    </source>
</evidence>
<dbReference type="AlphaFoldDB" id="A0A4S4NKF6"/>
<dbReference type="Pfam" id="PF00128">
    <property type="entry name" value="Alpha-amylase"/>
    <property type="match status" value="1"/>
</dbReference>
<feature type="domain" description="Glycosyl hydrolase family 13 catalytic" evidence="18">
    <location>
        <begin position="122"/>
        <end position="467"/>
    </location>
</feature>
<evidence type="ECO:0000256" key="6">
    <source>
        <dbReference type="ARBA" id="ARBA00022490"/>
    </source>
</evidence>
<keyword evidence="20" id="KW-1185">Reference proteome</keyword>
<comment type="subcellular location">
    <subcellularLocation>
        <location evidence="1 15">Cytoplasm</location>
    </subcellularLocation>
</comment>
<accession>A0A4S4NKF6</accession>
<protein>
    <recommendedName>
        <fullName evidence="5 13">Malto-oligosyltrehalose trehalohydrolase</fullName>
        <shortName evidence="14">MTHase</shortName>
        <ecNumber evidence="4 13">3.2.1.141</ecNumber>
    </recommendedName>
    <alternativeName>
        <fullName evidence="11 14">4-alpha-D-((1-&gt;4)-alpha-D-glucano)trehalose trehalohydrolase</fullName>
    </alternativeName>
    <alternativeName>
        <fullName evidence="10 14">Maltooligosyl trehalose trehalohydrolase</fullName>
    </alternativeName>
</protein>
<dbReference type="GO" id="GO:0005992">
    <property type="term" value="P:trehalose biosynthetic process"/>
    <property type="evidence" value="ECO:0007669"/>
    <property type="project" value="UniProtKB-UniRule"/>
</dbReference>
<dbReference type="CDD" id="cd02853">
    <property type="entry name" value="E_set_MTHase_like_N"/>
    <property type="match status" value="1"/>
</dbReference>
<proteinExistence type="inferred from homology"/>
<dbReference type="InterPro" id="IPR017853">
    <property type="entry name" value="GH"/>
</dbReference>
<keyword evidence="6" id="KW-0963">Cytoplasm</keyword>
<evidence type="ECO:0000313" key="20">
    <source>
        <dbReference type="Proteomes" id="UP000308528"/>
    </source>
</evidence>
<evidence type="ECO:0000256" key="10">
    <source>
        <dbReference type="ARBA" id="ARBA00032057"/>
    </source>
</evidence>
<comment type="similarity">
    <text evidence="3 14">Belongs to the glycosyl hydrolase 13 family.</text>
</comment>
<dbReference type="Gene3D" id="3.20.20.80">
    <property type="entry name" value="Glycosidases"/>
    <property type="match status" value="1"/>
</dbReference>
<evidence type="ECO:0000256" key="16">
    <source>
        <dbReference type="PIRSR" id="PIRSR006337-2"/>
    </source>
</evidence>
<dbReference type="Gene3D" id="2.60.40.10">
    <property type="entry name" value="Immunoglobulins"/>
    <property type="match status" value="1"/>
</dbReference>
<evidence type="ECO:0000256" key="13">
    <source>
        <dbReference type="NCBIfam" id="TIGR02402"/>
    </source>
</evidence>
<dbReference type="InterPro" id="IPR006047">
    <property type="entry name" value="GH13_cat_dom"/>
</dbReference>
<dbReference type="SUPFAM" id="SSF81296">
    <property type="entry name" value="E set domains"/>
    <property type="match status" value="1"/>
</dbReference>
<dbReference type="Proteomes" id="UP000308528">
    <property type="component" value="Unassembled WGS sequence"/>
</dbReference>
<evidence type="ECO:0000256" key="15">
    <source>
        <dbReference type="PIRSR" id="PIRSR006337-1"/>
    </source>
</evidence>
<evidence type="ECO:0000256" key="11">
    <source>
        <dbReference type="ARBA" id="ARBA00033284"/>
    </source>
</evidence>
<name>A0A4S4NKF6_9BACT</name>
<evidence type="ECO:0000256" key="17">
    <source>
        <dbReference type="PIRSR" id="PIRSR006337-3"/>
    </source>
</evidence>
<evidence type="ECO:0000256" key="12">
    <source>
        <dbReference type="ARBA" id="ARBA00034013"/>
    </source>
</evidence>
<comment type="caution">
    <text evidence="19">The sequence shown here is derived from an EMBL/GenBank/DDBJ whole genome shotgun (WGS) entry which is preliminary data.</text>
</comment>
<feature type="binding site" evidence="16">
    <location>
        <begin position="399"/>
        <end position="404"/>
    </location>
    <ligand>
        <name>substrate</name>
    </ligand>
</feature>
<gene>
    <name evidence="19" type="primary">treZ</name>
    <name evidence="19" type="ORF">E4021_05950</name>
</gene>
<feature type="active site" description="Nucleophile" evidence="15">
    <location>
        <position position="268"/>
    </location>
</feature>
<dbReference type="NCBIfam" id="TIGR02402">
    <property type="entry name" value="trehalose_TreZ"/>
    <property type="match status" value="1"/>
</dbReference>
<dbReference type="InterPro" id="IPR044901">
    <property type="entry name" value="Trehalose_TreZ_E-set_sf"/>
</dbReference>
<dbReference type="CDD" id="cd11325">
    <property type="entry name" value="AmyAc_GTHase"/>
    <property type="match status" value="1"/>
</dbReference>
<evidence type="ECO:0000256" key="1">
    <source>
        <dbReference type="ARBA" id="ARBA00004496"/>
    </source>
</evidence>
<dbReference type="Gene3D" id="1.10.10.760">
    <property type="entry name" value="E-set domains of sugar-utilizing enzymes"/>
    <property type="match status" value="1"/>
</dbReference>
<dbReference type="PIRSF" id="PIRSF006337">
    <property type="entry name" value="Trehalose_TreZ"/>
    <property type="match status" value="1"/>
</dbReference>
<evidence type="ECO:0000256" key="4">
    <source>
        <dbReference type="ARBA" id="ARBA00012268"/>
    </source>
</evidence>
<feature type="site" description="Transition state stabilizer" evidence="17">
    <location>
        <position position="400"/>
    </location>
</feature>
<sequence length="589" mass="65990">MTDTFPYLPLGALAPEQDGKRRFRLWAPLPKKIELVLFRDGQPTLFPMQPETNGYLISDAVEAPAGTAYGFYHNGKRDKLYPDPASRYQPDGVHGKSEVVDLPPVEPGNWRGRPLSEAVIYELHIGTFTEEGTFAAATERLDYVRDLGVTMLEIMPLNQTSGERNWGYDGVLPFALFQAYGRPEDFRRFVDAAHERGIAVLVDVIYNHLGPEGNYLPAFFPIFTEKHHTPWGAAINFDDAHADGVRNYWLQNVRLWLEAYGADGLRIDAVHAIKDYSAKHFLEEVSELADRIGKEQDRTLVTIAECDLNAPRYLQSRKRGGYGMSGQWVDEFHHAIHGLLTGEARGYYEDFGHVEQLAKALKDGYVYTGQYSPHRKRNFGRRPANDIRPAQMVVFLQNHDQVGNRMEGDRLISTIGPDKYLLGAATYLLSPFTPLIFMGEEYGEERPFPYFVHHGDPELIQAVRKGRAAEFAAFQTEGHHVPDPQATETFASAKLSWQPDERIASFYREALQLRSAGGGDHSFADISVDRAGNLITWNIRGGAFTACGNYGDEPLSIEVDSTELLLASNGATLENNHLELPAWGFAAIA</sequence>
<dbReference type="InterPro" id="IPR013783">
    <property type="entry name" value="Ig-like_fold"/>
</dbReference>
<dbReference type="PANTHER" id="PTHR43651:SF11">
    <property type="entry name" value="MALTO-OLIGOSYLTREHALOSE TREHALOHYDROLASE"/>
    <property type="match status" value="1"/>
</dbReference>
<dbReference type="SMART" id="SM00642">
    <property type="entry name" value="Aamy"/>
    <property type="match status" value="1"/>
</dbReference>
<dbReference type="PANTHER" id="PTHR43651">
    <property type="entry name" value="1,4-ALPHA-GLUCAN-BRANCHING ENZYME"/>
    <property type="match status" value="1"/>
</dbReference>
<evidence type="ECO:0000256" key="2">
    <source>
        <dbReference type="ARBA" id="ARBA00005199"/>
    </source>
</evidence>
<evidence type="ECO:0000256" key="7">
    <source>
        <dbReference type="ARBA" id="ARBA00022801"/>
    </source>
</evidence>
<organism evidence="19 20">
    <name type="scientific">Neolewinella litorea</name>
    <dbReference type="NCBI Taxonomy" id="2562452"/>
    <lineage>
        <taxon>Bacteria</taxon>
        <taxon>Pseudomonadati</taxon>
        <taxon>Bacteroidota</taxon>
        <taxon>Saprospiria</taxon>
        <taxon>Saprospirales</taxon>
        <taxon>Lewinellaceae</taxon>
        <taxon>Neolewinella</taxon>
    </lineage>
</organism>
<feature type="active site" description="Proton donor" evidence="15">
    <location>
        <position position="305"/>
    </location>
</feature>
<dbReference type="GO" id="GO:0005737">
    <property type="term" value="C:cytoplasm"/>
    <property type="evidence" value="ECO:0007669"/>
    <property type="project" value="UniProtKB-SubCell"/>
</dbReference>
<dbReference type="EMBL" id="SRSF01000002">
    <property type="protein sequence ID" value="THH40279.1"/>
    <property type="molecule type" value="Genomic_DNA"/>
</dbReference>